<dbReference type="AlphaFoldDB" id="A0A8T4L4X0"/>
<dbReference type="SUPFAM" id="SSF56112">
    <property type="entry name" value="Protein kinase-like (PK-like)"/>
    <property type="match status" value="1"/>
</dbReference>
<sequence>MKAGKRLQYALKRAFKKSDITSPLTFFSDIAQISLGERPVSVEPLSPKGHVFVLQFPDGRRISARLLQNRYGREASPRQRVRLHDQMQSQGAAVRPVIGRYKNVVFSEFTPGNDLRESETIADTRKISKALHSLHGVSPQKKIFQNLLMRRSLRKEFNAYISFLEQKKILSAKQGRAIRGRFSAAFPRQFNIRYIHDDFAPQNIVRTPNGRIIMIDDLTIKLGIAEMDLGKFIRFTQNPYYFLRAYPDREIVQSFLRNKEFWDTYFFARHAYHKFFKGKTAQGQQALDSLLASIETRERIRPSGVPKRVPAEIA</sequence>
<dbReference type="Proteomes" id="UP000675968">
    <property type="component" value="Unassembled WGS sequence"/>
</dbReference>
<dbReference type="InterPro" id="IPR005607">
    <property type="entry name" value="BSD_dom"/>
</dbReference>
<feature type="domain" description="BSD" evidence="1">
    <location>
        <begin position="243"/>
        <end position="273"/>
    </location>
</feature>
<dbReference type="InterPro" id="IPR011009">
    <property type="entry name" value="Kinase-like_dom_sf"/>
</dbReference>
<dbReference type="EMBL" id="JAGVWC010000010">
    <property type="protein sequence ID" value="MBS3061607.1"/>
    <property type="molecule type" value="Genomic_DNA"/>
</dbReference>
<dbReference type="PROSITE" id="PS50858">
    <property type="entry name" value="BSD"/>
    <property type="match status" value="1"/>
</dbReference>
<protein>
    <recommendedName>
        <fullName evidence="1">BSD domain-containing protein</fullName>
    </recommendedName>
</protein>
<organism evidence="2 3">
    <name type="scientific">Candidatus Iainarchaeum sp</name>
    <dbReference type="NCBI Taxonomy" id="3101447"/>
    <lineage>
        <taxon>Archaea</taxon>
        <taxon>Candidatus Iainarchaeota</taxon>
        <taxon>Candidatus Iainarchaeia</taxon>
        <taxon>Candidatus Iainarchaeales</taxon>
        <taxon>Candidatus Iainarchaeaceae</taxon>
        <taxon>Candidatus Iainarchaeum</taxon>
    </lineage>
</organism>
<dbReference type="Gene3D" id="3.90.1200.10">
    <property type="match status" value="1"/>
</dbReference>
<evidence type="ECO:0000259" key="1">
    <source>
        <dbReference type="PROSITE" id="PS50858"/>
    </source>
</evidence>
<gene>
    <name evidence="2" type="ORF">J4215_03425</name>
</gene>
<comment type="caution">
    <text evidence="2">The sequence shown here is derived from an EMBL/GenBank/DDBJ whole genome shotgun (WGS) entry which is preliminary data.</text>
</comment>
<name>A0A8T4L4X0_9ARCH</name>
<reference evidence="2" key="2">
    <citation type="submission" date="2021-05" db="EMBL/GenBank/DDBJ databases">
        <title>Protein family content uncovers lineage relationships and bacterial pathway maintenance mechanisms in DPANN archaea.</title>
        <authorList>
            <person name="Castelle C.J."/>
            <person name="Meheust R."/>
            <person name="Jaffe A.L."/>
            <person name="Seitz K."/>
            <person name="Gong X."/>
            <person name="Baker B.J."/>
            <person name="Banfield J.F."/>
        </authorList>
    </citation>
    <scope>NUCLEOTIDE SEQUENCE</scope>
    <source>
        <strain evidence="2">RIFCSPLOWO2_01_FULL_AR10_48_17</strain>
    </source>
</reference>
<accession>A0A8T4L4X0</accession>
<evidence type="ECO:0000313" key="2">
    <source>
        <dbReference type="EMBL" id="MBS3061607.1"/>
    </source>
</evidence>
<reference evidence="2" key="1">
    <citation type="submission" date="2021-03" db="EMBL/GenBank/DDBJ databases">
        <authorList>
            <person name="Jaffe A."/>
        </authorList>
    </citation>
    <scope>NUCLEOTIDE SEQUENCE</scope>
    <source>
        <strain evidence="2">RIFCSPLOWO2_01_FULL_AR10_48_17</strain>
    </source>
</reference>
<proteinExistence type="predicted"/>
<evidence type="ECO:0000313" key="3">
    <source>
        <dbReference type="Proteomes" id="UP000675968"/>
    </source>
</evidence>